<accession>A0A5C4NIT1</accession>
<protein>
    <submittedName>
        <fullName evidence="1">Sarcosine oxidase subunit gamma</fullName>
    </submittedName>
</protein>
<name>A0A5C4NIT1_9RHOB</name>
<evidence type="ECO:0000313" key="2">
    <source>
        <dbReference type="Proteomes" id="UP000305709"/>
    </source>
</evidence>
<dbReference type="Gene3D" id="3.30.1360.120">
    <property type="entry name" value="Probable tRNA modification gtpase trme, domain 1"/>
    <property type="match status" value="1"/>
</dbReference>
<organism evidence="1 2">
    <name type="scientific">Rubellimicrobium roseum</name>
    <dbReference type="NCBI Taxonomy" id="687525"/>
    <lineage>
        <taxon>Bacteria</taxon>
        <taxon>Pseudomonadati</taxon>
        <taxon>Pseudomonadota</taxon>
        <taxon>Alphaproteobacteria</taxon>
        <taxon>Rhodobacterales</taxon>
        <taxon>Roseobacteraceae</taxon>
        <taxon>Rubellimicrobium</taxon>
    </lineage>
</organism>
<dbReference type="RefSeq" id="WP_139080845.1">
    <property type="nucleotide sequence ID" value="NZ_VDFV01000005.1"/>
</dbReference>
<dbReference type="InterPro" id="IPR027266">
    <property type="entry name" value="TrmE/GcvT-like"/>
</dbReference>
<comment type="caution">
    <text evidence="1">The sequence shown here is derived from an EMBL/GenBank/DDBJ whole genome shotgun (WGS) entry which is preliminary data.</text>
</comment>
<proteinExistence type="predicted"/>
<sequence>MVRLLEASPAQGLGLPLSVGGATLSEVVLGPVWSIAPFAGRAGALAEKLGVALPAPDRVVSADDVRLLWAGPGRALLVGGVPPDLSGLAAVVEQGDGIVAVALEGLAARDVLARLVPLDLRDVAFPEGATARTLLNHMSATLLRTGPQAYEVLGMRSMAGTLVREIGEAMRHVAGREEL</sequence>
<dbReference type="EMBL" id="VDFV01000005">
    <property type="protein sequence ID" value="TNC72966.1"/>
    <property type="molecule type" value="Genomic_DNA"/>
</dbReference>
<dbReference type="SUPFAM" id="SSF103025">
    <property type="entry name" value="Folate-binding domain"/>
    <property type="match status" value="1"/>
</dbReference>
<evidence type="ECO:0000313" key="1">
    <source>
        <dbReference type="EMBL" id="TNC72966.1"/>
    </source>
</evidence>
<reference evidence="1 2" key="1">
    <citation type="submission" date="2019-06" db="EMBL/GenBank/DDBJ databases">
        <authorList>
            <person name="Jiang L."/>
        </authorList>
    </citation>
    <scope>NUCLEOTIDE SEQUENCE [LARGE SCALE GENOMIC DNA]</scope>
    <source>
        <strain evidence="1 2">YIM 48858</strain>
    </source>
</reference>
<dbReference type="AlphaFoldDB" id="A0A5C4NIT1"/>
<gene>
    <name evidence="1" type="ORF">FHG71_06605</name>
</gene>
<dbReference type="OrthoDB" id="7350722at2"/>
<keyword evidence="2" id="KW-1185">Reference proteome</keyword>
<dbReference type="Proteomes" id="UP000305709">
    <property type="component" value="Unassembled WGS sequence"/>
</dbReference>